<dbReference type="KEGG" id="lrs:PX52LOC_06369"/>
<feature type="domain" description="Gene product 88" evidence="1">
    <location>
        <begin position="9"/>
        <end position="217"/>
    </location>
</feature>
<dbReference type="EMBL" id="CP042425">
    <property type="protein sequence ID" value="QEL19304.1"/>
    <property type="molecule type" value="Genomic_DNA"/>
</dbReference>
<dbReference type="AlphaFoldDB" id="A0A5C1APZ1"/>
<evidence type="ECO:0000259" key="1">
    <source>
        <dbReference type="Pfam" id="PF17338"/>
    </source>
</evidence>
<dbReference type="InterPro" id="IPR020290">
    <property type="entry name" value="Gp88"/>
</dbReference>
<gene>
    <name evidence="2" type="ORF">PX52LOC_06369</name>
</gene>
<reference evidence="3" key="1">
    <citation type="submission" date="2019-08" db="EMBL/GenBank/DDBJ databases">
        <title>Limnoglobus roseus gen. nov., sp. nov., a novel freshwater planctomycete with a giant genome from the family Gemmataceae.</title>
        <authorList>
            <person name="Kulichevskaya I.S."/>
            <person name="Naumoff D.G."/>
            <person name="Miroshnikov K."/>
            <person name="Ivanova A."/>
            <person name="Philippov D.A."/>
            <person name="Hakobyan A."/>
            <person name="Rijpstra I.C."/>
            <person name="Sinninghe Damste J.S."/>
            <person name="Liesack W."/>
            <person name="Dedysh S.N."/>
        </authorList>
    </citation>
    <scope>NUCLEOTIDE SEQUENCE [LARGE SCALE GENOMIC DNA]</scope>
    <source>
        <strain evidence="3">PX52</strain>
    </source>
</reference>
<evidence type="ECO:0000313" key="3">
    <source>
        <dbReference type="Proteomes" id="UP000324974"/>
    </source>
</evidence>
<accession>A0A5C1APZ1</accession>
<protein>
    <recommendedName>
        <fullName evidence="1">Gene product 88 domain-containing protein</fullName>
    </recommendedName>
</protein>
<keyword evidence="3" id="KW-1185">Reference proteome</keyword>
<sequence length="218" mass="24826">MTACVRGLLLQGNQKLGSSIHHFDLPAVVTCPGRSPVCESACYCRRGRYLFKPVKDRLAWNYDQSQRDDFVKRVIAEVRSKGVIVLRAHCSGDLYSKAYAEKWLAIMRACPKVRFYLYTRSHRIDDIAPVLAEMAQLRQARIWYSIDGDTGVPASIPPGVRLAYLQVGEDEQPELVDLLFRVRRLRKKRIPLSVLCPNEGPSEKAKDVNCGNCRKCWE</sequence>
<evidence type="ECO:0000313" key="2">
    <source>
        <dbReference type="EMBL" id="QEL19304.1"/>
    </source>
</evidence>
<dbReference type="Proteomes" id="UP000324974">
    <property type="component" value="Chromosome"/>
</dbReference>
<dbReference type="Pfam" id="PF17338">
    <property type="entry name" value="GP88"/>
    <property type="match status" value="1"/>
</dbReference>
<organism evidence="2 3">
    <name type="scientific">Limnoglobus roseus</name>
    <dbReference type="NCBI Taxonomy" id="2598579"/>
    <lineage>
        <taxon>Bacteria</taxon>
        <taxon>Pseudomonadati</taxon>
        <taxon>Planctomycetota</taxon>
        <taxon>Planctomycetia</taxon>
        <taxon>Gemmatales</taxon>
        <taxon>Gemmataceae</taxon>
        <taxon>Limnoglobus</taxon>
    </lineage>
</organism>
<proteinExistence type="predicted"/>
<name>A0A5C1APZ1_9BACT</name>